<comment type="caution">
    <text evidence="2">The sequence shown here is derived from an EMBL/GenBank/DDBJ whole genome shotgun (WGS) entry which is preliminary data.</text>
</comment>
<dbReference type="AlphaFoldDB" id="A0A8H5Y9H1"/>
<keyword evidence="3" id="KW-1185">Reference proteome</keyword>
<feature type="region of interest" description="Disordered" evidence="1">
    <location>
        <begin position="107"/>
        <end position="144"/>
    </location>
</feature>
<accession>A0A8H5Y9H1</accession>
<dbReference type="Proteomes" id="UP000544331">
    <property type="component" value="Unassembled WGS sequence"/>
</dbReference>
<name>A0A8H5Y9H1_9HYPO</name>
<organism evidence="2 3">
    <name type="scientific">Fusarium mundagurra</name>
    <dbReference type="NCBI Taxonomy" id="1567541"/>
    <lineage>
        <taxon>Eukaryota</taxon>
        <taxon>Fungi</taxon>
        <taxon>Dikarya</taxon>
        <taxon>Ascomycota</taxon>
        <taxon>Pezizomycotina</taxon>
        <taxon>Sordariomycetes</taxon>
        <taxon>Hypocreomycetidae</taxon>
        <taxon>Hypocreales</taxon>
        <taxon>Nectriaceae</taxon>
        <taxon>Fusarium</taxon>
        <taxon>Fusarium fujikuroi species complex</taxon>
    </lineage>
</organism>
<evidence type="ECO:0000313" key="2">
    <source>
        <dbReference type="EMBL" id="KAF5707551.1"/>
    </source>
</evidence>
<dbReference type="EMBL" id="JAAOAN010000418">
    <property type="protein sequence ID" value="KAF5707551.1"/>
    <property type="molecule type" value="Genomic_DNA"/>
</dbReference>
<dbReference type="OrthoDB" id="4508730at2759"/>
<evidence type="ECO:0000256" key="1">
    <source>
        <dbReference type="SAM" id="MobiDB-lite"/>
    </source>
</evidence>
<evidence type="ECO:0000313" key="3">
    <source>
        <dbReference type="Proteomes" id="UP000544331"/>
    </source>
</evidence>
<gene>
    <name evidence="2" type="ORF">FMUND_11027</name>
</gene>
<feature type="compositionally biased region" description="Basic and acidic residues" evidence="1">
    <location>
        <begin position="107"/>
        <end position="132"/>
    </location>
</feature>
<sequence length="343" mass="40663">MSRMSWGVKSRPSWYYRVQASCDDEPRPEDYDEDLSSVSTFSCASRNGCDYGTEDICEYHRNLDMEGPDSDKQLDENDRDDIVYLEMKIDRRRRKRELRAQKKWEEEMRKKREKYREQMNEESREERRKEPQKIQVCEDAEKAEGAWEQHKKELGPLKTYEEVATKDDIGLTIRYIDEVRDALDRAQSLEETPTALNLGLIRIFKHLPELAPAMYIKFSSRFDGGKLNEEQIRTLRAERLSGHIRLLSDTAFDLDNFTPPEYCSTKTHNLGAIQEPVYIQFFNANYLTLKIRRELVFANFDDDDIPCNAPSLFTYYGISERYMVEKEKQEEEEWETEEESVIE</sequence>
<proteinExistence type="predicted"/>
<protein>
    <submittedName>
        <fullName evidence="2">Uncharacterized protein</fullName>
    </submittedName>
</protein>
<reference evidence="2 3" key="1">
    <citation type="submission" date="2020-05" db="EMBL/GenBank/DDBJ databases">
        <title>Identification and distribution of gene clusters putatively required for synthesis of sphingolipid metabolism inhibitors in phylogenetically diverse species of the filamentous fungus Fusarium.</title>
        <authorList>
            <person name="Kim H.-S."/>
            <person name="Busman M."/>
            <person name="Brown D.W."/>
            <person name="Divon H."/>
            <person name="Uhlig S."/>
            <person name="Proctor R.H."/>
        </authorList>
    </citation>
    <scope>NUCLEOTIDE SEQUENCE [LARGE SCALE GENOMIC DNA]</scope>
    <source>
        <strain evidence="2 3">NRRL 66235</strain>
    </source>
</reference>